<reference evidence="1" key="1">
    <citation type="submission" date="2023-08" db="EMBL/GenBank/DDBJ databases">
        <authorList>
            <person name="Alioto T."/>
            <person name="Alioto T."/>
            <person name="Gomez Garrido J."/>
        </authorList>
    </citation>
    <scope>NUCLEOTIDE SEQUENCE</scope>
</reference>
<keyword evidence="2" id="KW-1185">Reference proteome</keyword>
<dbReference type="AlphaFoldDB" id="A0AA36FIP3"/>
<proteinExistence type="predicted"/>
<protein>
    <submittedName>
        <fullName evidence="1">Uncharacterized protein</fullName>
    </submittedName>
</protein>
<dbReference type="Proteomes" id="UP001162480">
    <property type="component" value="Chromosome 22"/>
</dbReference>
<gene>
    <name evidence="1" type="ORF">OCTVUL_1B016016</name>
</gene>
<evidence type="ECO:0000313" key="2">
    <source>
        <dbReference type="Proteomes" id="UP001162480"/>
    </source>
</evidence>
<dbReference type="EMBL" id="OX597835">
    <property type="protein sequence ID" value="CAI9739042.1"/>
    <property type="molecule type" value="Genomic_DNA"/>
</dbReference>
<sequence length="126" mass="14500">MGVGLLKWHFNQYRHLDARSKFGNLKEGTIFRILTETPIERKSGVVQEAWKKKLRAALLIVLVDNVIPAVEMNTSMHPIQGINLHLAKYVNIPQSCHDKNYALKFVEYISVVVQRVEEICILRVDC</sequence>
<evidence type="ECO:0000313" key="1">
    <source>
        <dbReference type="EMBL" id="CAI9739042.1"/>
    </source>
</evidence>
<accession>A0AA36FIP3</accession>
<name>A0AA36FIP3_OCTVU</name>
<organism evidence="1 2">
    <name type="scientific">Octopus vulgaris</name>
    <name type="common">Common octopus</name>
    <dbReference type="NCBI Taxonomy" id="6645"/>
    <lineage>
        <taxon>Eukaryota</taxon>
        <taxon>Metazoa</taxon>
        <taxon>Spiralia</taxon>
        <taxon>Lophotrochozoa</taxon>
        <taxon>Mollusca</taxon>
        <taxon>Cephalopoda</taxon>
        <taxon>Coleoidea</taxon>
        <taxon>Octopodiformes</taxon>
        <taxon>Octopoda</taxon>
        <taxon>Incirrata</taxon>
        <taxon>Octopodidae</taxon>
        <taxon>Octopus</taxon>
    </lineage>
</organism>